<feature type="transmembrane region" description="Helical" evidence="6">
    <location>
        <begin position="61"/>
        <end position="80"/>
    </location>
</feature>
<feature type="transmembrane region" description="Helical" evidence="6">
    <location>
        <begin position="135"/>
        <end position="155"/>
    </location>
</feature>
<keyword evidence="11" id="KW-1185">Reference proteome</keyword>
<dbReference type="Pfam" id="PF00924">
    <property type="entry name" value="MS_channel_2nd"/>
    <property type="match status" value="1"/>
</dbReference>
<dbReference type="HOGENOM" id="CLU_045354_1_0_5"/>
<dbReference type="EMBL" id="LN794217">
    <property type="protein sequence ID" value="CEO16898.1"/>
    <property type="molecule type" value="Genomic_DNA"/>
</dbReference>
<dbReference type="PANTHER" id="PTHR30414">
    <property type="entry name" value="MINICONDUCTANCE MECHANOSENSITIVE CHANNEL YBDG"/>
    <property type="match status" value="1"/>
</dbReference>
<dbReference type="GO" id="GO:0071470">
    <property type="term" value="P:cellular response to osmotic stress"/>
    <property type="evidence" value="ECO:0007669"/>
    <property type="project" value="InterPro"/>
</dbReference>
<evidence type="ECO:0000256" key="5">
    <source>
        <dbReference type="ARBA" id="ARBA00023136"/>
    </source>
</evidence>
<dbReference type="InterPro" id="IPR010920">
    <property type="entry name" value="LSM_dom_sf"/>
</dbReference>
<feature type="transmembrane region" description="Helical" evidence="6">
    <location>
        <begin position="15"/>
        <end position="40"/>
    </location>
</feature>
<dbReference type="SUPFAM" id="SSF50182">
    <property type="entry name" value="Sm-like ribonucleoproteins"/>
    <property type="match status" value="1"/>
</dbReference>
<dbReference type="AlphaFoldDB" id="A0A0B7J3A6"/>
<evidence type="ECO:0000256" key="3">
    <source>
        <dbReference type="ARBA" id="ARBA00022692"/>
    </source>
</evidence>
<keyword evidence="4 6" id="KW-1133">Transmembrane helix</keyword>
<evidence type="ECO:0000259" key="7">
    <source>
        <dbReference type="Pfam" id="PF00924"/>
    </source>
</evidence>
<feature type="domain" description="Mechanosensitive ion channel MscS C-terminal" evidence="8">
    <location>
        <begin position="259"/>
        <end position="373"/>
    </location>
</feature>
<evidence type="ECO:0000256" key="1">
    <source>
        <dbReference type="ARBA" id="ARBA00004127"/>
    </source>
</evidence>
<dbReference type="Pfam" id="PF21082">
    <property type="entry name" value="MS_channel_3rd"/>
    <property type="match status" value="1"/>
</dbReference>
<proteinExistence type="inferred from homology"/>
<dbReference type="InterPro" id="IPR049278">
    <property type="entry name" value="MS_channel_C"/>
</dbReference>
<keyword evidence="3 6" id="KW-0812">Transmembrane</keyword>
<organism evidence="10 11">
    <name type="scientific">Rickettsia monacensis</name>
    <dbReference type="NCBI Taxonomy" id="109232"/>
    <lineage>
        <taxon>Bacteria</taxon>
        <taxon>Pseudomonadati</taxon>
        <taxon>Pseudomonadota</taxon>
        <taxon>Alphaproteobacteria</taxon>
        <taxon>Rickettsiales</taxon>
        <taxon>Rickettsiaceae</taxon>
        <taxon>Rickettsieae</taxon>
        <taxon>Rickettsia</taxon>
        <taxon>spotted fever group</taxon>
    </lineage>
</organism>
<evidence type="ECO:0000256" key="4">
    <source>
        <dbReference type="ARBA" id="ARBA00022989"/>
    </source>
</evidence>
<dbReference type="InterPro" id="IPR030192">
    <property type="entry name" value="YbdG"/>
</dbReference>
<dbReference type="KEGG" id="rmc:RMONA_02460"/>
<evidence type="ECO:0000256" key="6">
    <source>
        <dbReference type="SAM" id="Phobius"/>
    </source>
</evidence>
<feature type="domain" description="Mechanosensitive ion channel MscS" evidence="7">
    <location>
        <begin position="183"/>
        <end position="249"/>
    </location>
</feature>
<comment type="subcellular location">
    <subcellularLocation>
        <location evidence="1">Endomembrane system</location>
        <topology evidence="1">Multi-pass membrane protein</topology>
    </subcellularLocation>
</comment>
<dbReference type="Proteomes" id="UP000018149">
    <property type="component" value="Chromosome I"/>
</dbReference>
<gene>
    <name evidence="10" type="primary">ybdG</name>
    <name evidence="10" type="ORF">RMONA_02460</name>
</gene>
<dbReference type="GO" id="GO:0005886">
    <property type="term" value="C:plasma membrane"/>
    <property type="evidence" value="ECO:0007669"/>
    <property type="project" value="TreeGrafter"/>
</dbReference>
<feature type="domain" description="Mechanosensitive ion channel transmembrane helices 2/3" evidence="9">
    <location>
        <begin position="140"/>
        <end position="182"/>
    </location>
</feature>
<dbReference type="InterPro" id="IPR049142">
    <property type="entry name" value="MS_channel_1st"/>
</dbReference>
<name>A0A0B7J3A6_9RICK</name>
<dbReference type="GO" id="GO:0008381">
    <property type="term" value="F:mechanosensitive monoatomic ion channel activity"/>
    <property type="evidence" value="ECO:0007669"/>
    <property type="project" value="InterPro"/>
</dbReference>
<dbReference type="GO" id="GO:0012505">
    <property type="term" value="C:endomembrane system"/>
    <property type="evidence" value="ECO:0007669"/>
    <property type="project" value="UniProtKB-SubCell"/>
</dbReference>
<dbReference type="InterPro" id="IPR006685">
    <property type="entry name" value="MscS_channel_2nd"/>
</dbReference>
<keyword evidence="5 6" id="KW-0472">Membrane</keyword>
<evidence type="ECO:0000259" key="9">
    <source>
        <dbReference type="Pfam" id="PF21088"/>
    </source>
</evidence>
<feature type="transmembrane region" description="Helical" evidence="6">
    <location>
        <begin position="100"/>
        <end position="123"/>
    </location>
</feature>
<dbReference type="InterPro" id="IPR023408">
    <property type="entry name" value="MscS_beta-dom_sf"/>
</dbReference>
<evidence type="ECO:0000259" key="8">
    <source>
        <dbReference type="Pfam" id="PF21082"/>
    </source>
</evidence>
<accession>A0A0B7J3A6</accession>
<evidence type="ECO:0000256" key="2">
    <source>
        <dbReference type="ARBA" id="ARBA00008017"/>
    </source>
</evidence>
<dbReference type="Gene3D" id="2.30.30.60">
    <property type="match status" value="1"/>
</dbReference>
<reference evidence="11" key="2">
    <citation type="submission" date="2015-01" db="EMBL/GenBank/DDBJ databases">
        <authorList>
            <person name="Felsheim R."/>
        </authorList>
    </citation>
    <scope>NUCLEOTIDE SEQUENCE [LARGE SCALE GENOMIC DNA]</scope>
    <source>
        <strain evidence="11">IrR/Munich</strain>
    </source>
</reference>
<comment type="similarity">
    <text evidence="2">Belongs to the MscS (TC 1.A.23) family.</text>
</comment>
<dbReference type="PANTHER" id="PTHR30414:SF0">
    <property type="entry name" value="MINICONDUCTANCE MECHANOSENSITIVE CHANNEL YBDG"/>
    <property type="match status" value="1"/>
</dbReference>
<sequence>MQYLMDLYHTSSTELVLLFVMLVTLIPVIFLIKRLIFIPVTNYLTRHHYDDYERILNKYPIFRYLLHTLLAIYFVCWGNIFHPTSFKAHVLLGIKDTIVILYTSISVTMLLLMLIDAFADLYHNRIKAVTKNAPLSLYFQILKIIVIVIAVMVTISYILNISLSTFLTSLGAAAALLTFVFKDTVLGLLASLQLTTQEIINIGDWVRIGEIEGTVEKITISVVTIRNFDQSISTVPTYSILNSNVTNYRGISESGARRVKRVFNINMATINFCDATILKELKKSPYISKDVIDKITLDKEEKDLTNIKLFKLYIQEYLKNNPAVYTEGFTFLVRQLEPTIHGLPIEIYLFVKEVNLVGYENIQDNISEHLISILPEFKLKIFQNMGVV</sequence>
<dbReference type="Pfam" id="PF21088">
    <property type="entry name" value="MS_channel_1st"/>
    <property type="match status" value="1"/>
</dbReference>
<dbReference type="RefSeq" id="WP_023507430.1">
    <property type="nucleotide sequence ID" value="NZ_LN794217.1"/>
</dbReference>
<evidence type="ECO:0000313" key="11">
    <source>
        <dbReference type="Proteomes" id="UP000018149"/>
    </source>
</evidence>
<reference evidence="10 11" key="1">
    <citation type="submission" date="2015-01" db="EMBL/GenBank/DDBJ databases">
        <title>Draft genome sequence of Rickettsia monacensis strain IrR/Munich.</title>
        <authorList>
            <person name="Felsheim R.F."/>
            <person name="Johnson S.L."/>
            <person name="Kurtti T.J."/>
            <person name="Munderloh U.G."/>
        </authorList>
    </citation>
    <scope>NUCLEOTIDE SEQUENCE [LARGE SCALE GENOMIC DNA]</scope>
    <source>
        <strain evidence="10 11">IrR/Munich</strain>
    </source>
</reference>
<dbReference type="STRING" id="109232.RMONA_02460"/>
<evidence type="ECO:0000313" key="10">
    <source>
        <dbReference type="EMBL" id="CEO16898.1"/>
    </source>
</evidence>
<protein>
    <submittedName>
        <fullName evidence="10">Miniconductance mechanosensitive channel YbdG</fullName>
    </submittedName>
</protein>